<dbReference type="AlphaFoldDB" id="A0A9N9N5L6"/>
<dbReference type="Proteomes" id="UP000789396">
    <property type="component" value="Unassembled WGS sequence"/>
</dbReference>
<evidence type="ECO:0000313" key="3">
    <source>
        <dbReference type="Proteomes" id="UP000789396"/>
    </source>
</evidence>
<organism evidence="2 3">
    <name type="scientific">Racocetra fulgida</name>
    <dbReference type="NCBI Taxonomy" id="60492"/>
    <lineage>
        <taxon>Eukaryota</taxon>
        <taxon>Fungi</taxon>
        <taxon>Fungi incertae sedis</taxon>
        <taxon>Mucoromycota</taxon>
        <taxon>Glomeromycotina</taxon>
        <taxon>Glomeromycetes</taxon>
        <taxon>Diversisporales</taxon>
        <taxon>Gigasporaceae</taxon>
        <taxon>Racocetra</taxon>
    </lineage>
</organism>
<sequence length="81" mass="9361">MHIAMPISYNDNSEGESNQNENIKSDDDESIDDSIVNEEINGLRLDEFFLDNELEEDFNLAERNIHLADDSLAKWDLITLF</sequence>
<evidence type="ECO:0000313" key="2">
    <source>
        <dbReference type="EMBL" id="CAG8703243.1"/>
    </source>
</evidence>
<feature type="compositionally biased region" description="Polar residues" evidence="1">
    <location>
        <begin position="9"/>
        <end position="20"/>
    </location>
</feature>
<feature type="non-terminal residue" evidence="2">
    <location>
        <position position="81"/>
    </location>
</feature>
<keyword evidence="3" id="KW-1185">Reference proteome</keyword>
<reference evidence="2" key="1">
    <citation type="submission" date="2021-06" db="EMBL/GenBank/DDBJ databases">
        <authorList>
            <person name="Kallberg Y."/>
            <person name="Tangrot J."/>
            <person name="Rosling A."/>
        </authorList>
    </citation>
    <scope>NUCLEOTIDE SEQUENCE</scope>
    <source>
        <strain evidence="2">IN212</strain>
    </source>
</reference>
<protein>
    <submittedName>
        <fullName evidence="2">9333_t:CDS:1</fullName>
    </submittedName>
</protein>
<dbReference type="EMBL" id="CAJVPZ010020874">
    <property type="protein sequence ID" value="CAG8703243.1"/>
    <property type="molecule type" value="Genomic_DNA"/>
</dbReference>
<evidence type="ECO:0000256" key="1">
    <source>
        <dbReference type="SAM" id="MobiDB-lite"/>
    </source>
</evidence>
<feature type="region of interest" description="Disordered" evidence="1">
    <location>
        <begin position="1"/>
        <end position="31"/>
    </location>
</feature>
<name>A0A9N9N5L6_9GLOM</name>
<comment type="caution">
    <text evidence="2">The sequence shown here is derived from an EMBL/GenBank/DDBJ whole genome shotgun (WGS) entry which is preliminary data.</text>
</comment>
<gene>
    <name evidence="2" type="ORF">RFULGI_LOCUS10497</name>
</gene>
<accession>A0A9N9N5L6</accession>
<proteinExistence type="predicted"/>